<accession>A0A5J4VPW6</accession>
<dbReference type="Proteomes" id="UP000324800">
    <property type="component" value="Unassembled WGS sequence"/>
</dbReference>
<sequence length="52" mass="5660">LIPQGSVLLLPTTKFSSQNFQSLIIAENPQRQSQFGSPDTALIIESVSQQTT</sequence>
<comment type="caution">
    <text evidence="1">The sequence shown here is derived from an EMBL/GenBank/DDBJ whole genome shotgun (WGS) entry which is preliminary data.</text>
</comment>
<evidence type="ECO:0000313" key="1">
    <source>
        <dbReference type="EMBL" id="KAA6384642.1"/>
    </source>
</evidence>
<reference evidence="1 2" key="1">
    <citation type="submission" date="2019-03" db="EMBL/GenBank/DDBJ databases">
        <title>Single cell metagenomics reveals metabolic interactions within the superorganism composed of flagellate Streblomastix strix and complex community of Bacteroidetes bacteria on its surface.</title>
        <authorList>
            <person name="Treitli S.C."/>
            <person name="Kolisko M."/>
            <person name="Husnik F."/>
            <person name="Keeling P."/>
            <person name="Hampl V."/>
        </authorList>
    </citation>
    <scope>NUCLEOTIDE SEQUENCE [LARGE SCALE GENOMIC DNA]</scope>
    <source>
        <strain evidence="1">ST1C</strain>
    </source>
</reference>
<dbReference type="AlphaFoldDB" id="A0A5J4VPW6"/>
<organism evidence="1 2">
    <name type="scientific">Streblomastix strix</name>
    <dbReference type="NCBI Taxonomy" id="222440"/>
    <lineage>
        <taxon>Eukaryota</taxon>
        <taxon>Metamonada</taxon>
        <taxon>Preaxostyla</taxon>
        <taxon>Oxymonadida</taxon>
        <taxon>Streblomastigidae</taxon>
        <taxon>Streblomastix</taxon>
    </lineage>
</organism>
<dbReference type="EMBL" id="SNRW01005656">
    <property type="protein sequence ID" value="KAA6384642.1"/>
    <property type="molecule type" value="Genomic_DNA"/>
</dbReference>
<evidence type="ECO:0000313" key="2">
    <source>
        <dbReference type="Proteomes" id="UP000324800"/>
    </source>
</evidence>
<gene>
    <name evidence="1" type="ORF">EZS28_019830</name>
</gene>
<feature type="non-terminal residue" evidence="1">
    <location>
        <position position="1"/>
    </location>
</feature>
<name>A0A5J4VPW6_9EUKA</name>
<protein>
    <submittedName>
        <fullName evidence="1">Uncharacterized protein</fullName>
    </submittedName>
</protein>
<proteinExistence type="predicted"/>